<evidence type="ECO:0000313" key="2">
    <source>
        <dbReference type="Proteomes" id="UP000324222"/>
    </source>
</evidence>
<dbReference type="AlphaFoldDB" id="A0A5B7JK86"/>
<evidence type="ECO:0000313" key="1">
    <source>
        <dbReference type="EMBL" id="MPC94676.1"/>
    </source>
</evidence>
<proteinExistence type="predicted"/>
<gene>
    <name evidence="1" type="ORF">E2C01_089855</name>
</gene>
<sequence>MISDSQITVLIEYEQIRVDCLKESPEHFDSYIKSKTVCQPSVGPLRSASGIMNLWQNV</sequence>
<organism evidence="1 2">
    <name type="scientific">Portunus trituberculatus</name>
    <name type="common">Swimming crab</name>
    <name type="synonym">Neptunus trituberculatus</name>
    <dbReference type="NCBI Taxonomy" id="210409"/>
    <lineage>
        <taxon>Eukaryota</taxon>
        <taxon>Metazoa</taxon>
        <taxon>Ecdysozoa</taxon>
        <taxon>Arthropoda</taxon>
        <taxon>Crustacea</taxon>
        <taxon>Multicrustacea</taxon>
        <taxon>Malacostraca</taxon>
        <taxon>Eumalacostraca</taxon>
        <taxon>Eucarida</taxon>
        <taxon>Decapoda</taxon>
        <taxon>Pleocyemata</taxon>
        <taxon>Brachyura</taxon>
        <taxon>Eubrachyura</taxon>
        <taxon>Portunoidea</taxon>
        <taxon>Portunidae</taxon>
        <taxon>Portuninae</taxon>
        <taxon>Portunus</taxon>
    </lineage>
</organism>
<protein>
    <submittedName>
        <fullName evidence="1">Uncharacterized protein</fullName>
    </submittedName>
</protein>
<accession>A0A5B7JK86</accession>
<dbReference type="EMBL" id="VSRR010099503">
    <property type="protein sequence ID" value="MPC94676.1"/>
    <property type="molecule type" value="Genomic_DNA"/>
</dbReference>
<keyword evidence="2" id="KW-1185">Reference proteome</keyword>
<dbReference type="Proteomes" id="UP000324222">
    <property type="component" value="Unassembled WGS sequence"/>
</dbReference>
<name>A0A5B7JK86_PORTR</name>
<reference evidence="1 2" key="1">
    <citation type="submission" date="2019-05" db="EMBL/GenBank/DDBJ databases">
        <title>Another draft genome of Portunus trituberculatus and its Hox gene families provides insights of decapod evolution.</title>
        <authorList>
            <person name="Jeong J.-H."/>
            <person name="Song I."/>
            <person name="Kim S."/>
            <person name="Choi T."/>
            <person name="Kim D."/>
            <person name="Ryu S."/>
            <person name="Kim W."/>
        </authorList>
    </citation>
    <scope>NUCLEOTIDE SEQUENCE [LARGE SCALE GENOMIC DNA]</scope>
    <source>
        <tissue evidence="1">Muscle</tissue>
    </source>
</reference>
<comment type="caution">
    <text evidence="1">The sequence shown here is derived from an EMBL/GenBank/DDBJ whole genome shotgun (WGS) entry which is preliminary data.</text>
</comment>